<reference evidence="4" key="1">
    <citation type="submission" date="2012-08" db="EMBL/GenBank/DDBJ databases">
        <title>The Genome Sequence of Wuchereria bancrofti.</title>
        <authorList>
            <person name="Nutman T.B."/>
            <person name="Fink D.L."/>
            <person name="Russ C."/>
            <person name="Young S."/>
            <person name="Zeng Q."/>
            <person name="Koehrsen M."/>
            <person name="Alvarado L."/>
            <person name="Berlin A."/>
            <person name="Chapman S.B."/>
            <person name="Chen Z."/>
            <person name="Freedman E."/>
            <person name="Gellesch M."/>
            <person name="Goldberg J."/>
            <person name="Griggs A."/>
            <person name="Gujja S."/>
            <person name="Heilman E.R."/>
            <person name="Heiman D."/>
            <person name="Hepburn T."/>
            <person name="Howarth C."/>
            <person name="Jen D."/>
            <person name="Larson L."/>
            <person name="Lewis B."/>
            <person name="Mehta T."/>
            <person name="Park D."/>
            <person name="Pearson M."/>
            <person name="Roberts A."/>
            <person name="Saif S."/>
            <person name="Shea T."/>
            <person name="Shenoy N."/>
            <person name="Sisk P."/>
            <person name="Stolte C."/>
            <person name="Sykes S."/>
            <person name="Walk T."/>
            <person name="White J."/>
            <person name="Yandava C."/>
            <person name="Haas B."/>
            <person name="Henn M.R."/>
            <person name="Nusbaum C."/>
            <person name="Birren B."/>
        </authorList>
    </citation>
    <scope>NUCLEOTIDE SEQUENCE [LARGE SCALE GENOMIC DNA]</scope>
    <source>
        <strain evidence="4">NA</strain>
    </source>
</reference>
<gene>
    <name evidence="3" type="ORF">WUBG_18278</name>
</gene>
<dbReference type="PANTHER" id="PTHR11036:SF127">
    <property type="entry name" value="SEMAPHORIN-1A"/>
    <property type="match status" value="1"/>
</dbReference>
<evidence type="ECO:0000313" key="4">
    <source>
        <dbReference type="Proteomes" id="UP000004810"/>
    </source>
</evidence>
<organism evidence="3 4">
    <name type="scientific">Wuchereria bancrofti</name>
    <dbReference type="NCBI Taxonomy" id="6293"/>
    <lineage>
        <taxon>Eukaryota</taxon>
        <taxon>Metazoa</taxon>
        <taxon>Ecdysozoa</taxon>
        <taxon>Nematoda</taxon>
        <taxon>Chromadorea</taxon>
        <taxon>Rhabditida</taxon>
        <taxon>Spirurina</taxon>
        <taxon>Spiruromorpha</taxon>
        <taxon>Filarioidea</taxon>
        <taxon>Onchocercidae</taxon>
        <taxon>Wuchereria</taxon>
    </lineage>
</organism>
<dbReference type="GO" id="GO:0030215">
    <property type="term" value="F:semaphorin receptor binding"/>
    <property type="evidence" value="ECO:0007669"/>
    <property type="project" value="InterPro"/>
</dbReference>
<dbReference type="Gene3D" id="2.130.10.10">
    <property type="entry name" value="YVTN repeat-like/Quinoprotein amine dehydrogenase"/>
    <property type="match status" value="1"/>
</dbReference>
<dbReference type="SUPFAM" id="SSF101912">
    <property type="entry name" value="Sema domain"/>
    <property type="match status" value="1"/>
</dbReference>
<accession>J9E1K9</accession>
<evidence type="ECO:0000313" key="3">
    <source>
        <dbReference type="EMBL" id="EJW70812.1"/>
    </source>
</evidence>
<dbReference type="GO" id="GO:0030335">
    <property type="term" value="P:positive regulation of cell migration"/>
    <property type="evidence" value="ECO:0007669"/>
    <property type="project" value="TreeGrafter"/>
</dbReference>
<dbReference type="PANTHER" id="PTHR11036">
    <property type="entry name" value="SEMAPHORIN"/>
    <property type="match status" value="1"/>
</dbReference>
<dbReference type="GO" id="GO:0045499">
    <property type="term" value="F:chemorepellent activity"/>
    <property type="evidence" value="ECO:0007669"/>
    <property type="project" value="TreeGrafter"/>
</dbReference>
<evidence type="ECO:0000256" key="1">
    <source>
        <dbReference type="PROSITE-ProRule" id="PRU00352"/>
    </source>
</evidence>
<dbReference type="InterPro" id="IPR036352">
    <property type="entry name" value="Semap_dom_sf"/>
</dbReference>
<dbReference type="Proteomes" id="UP000004810">
    <property type="component" value="Unassembled WGS sequence"/>
</dbReference>
<sequence length="74" mass="8447">DACHNYVRILAKDNDQSILICGTNAFQPICRKYERAKYDEYRQSLEFSGLGIAPYDPNHNSTFLRDGDLLYAGT</sequence>
<dbReference type="InterPro" id="IPR027231">
    <property type="entry name" value="Semaphorin"/>
</dbReference>
<protein>
    <recommendedName>
        <fullName evidence="2">Sema domain-containing protein</fullName>
    </recommendedName>
</protein>
<dbReference type="AlphaFoldDB" id="J9E1K9"/>
<dbReference type="EMBL" id="ADBV01020492">
    <property type="protein sequence ID" value="EJW70812.1"/>
    <property type="molecule type" value="Genomic_DNA"/>
</dbReference>
<name>J9E1K9_WUCBA</name>
<feature type="non-terminal residue" evidence="3">
    <location>
        <position position="1"/>
    </location>
</feature>
<feature type="domain" description="Sema" evidence="2">
    <location>
        <begin position="1"/>
        <end position="74"/>
    </location>
</feature>
<dbReference type="InterPro" id="IPR001627">
    <property type="entry name" value="Semap_dom"/>
</dbReference>
<evidence type="ECO:0000259" key="2">
    <source>
        <dbReference type="PROSITE" id="PS51004"/>
    </source>
</evidence>
<dbReference type="GO" id="GO:0007411">
    <property type="term" value="P:axon guidance"/>
    <property type="evidence" value="ECO:0007669"/>
    <property type="project" value="TreeGrafter"/>
</dbReference>
<dbReference type="PROSITE" id="PS51004">
    <property type="entry name" value="SEMA"/>
    <property type="match status" value="1"/>
</dbReference>
<proteinExistence type="predicted"/>
<dbReference type="InterPro" id="IPR015943">
    <property type="entry name" value="WD40/YVTN_repeat-like_dom_sf"/>
</dbReference>
<dbReference type="GO" id="GO:0005886">
    <property type="term" value="C:plasma membrane"/>
    <property type="evidence" value="ECO:0007669"/>
    <property type="project" value="TreeGrafter"/>
</dbReference>
<comment type="caution">
    <text evidence="1">Lacks conserved residue(s) required for the propagation of feature annotation.</text>
</comment>
<dbReference type="GO" id="GO:0071526">
    <property type="term" value="P:semaphorin-plexin signaling pathway"/>
    <property type="evidence" value="ECO:0007669"/>
    <property type="project" value="TreeGrafter"/>
</dbReference>
<feature type="non-terminal residue" evidence="3">
    <location>
        <position position="74"/>
    </location>
</feature>
<comment type="caution">
    <text evidence="3">The sequence shown here is derived from an EMBL/GenBank/DDBJ whole genome shotgun (WGS) entry which is preliminary data.</text>
</comment>